<protein>
    <recommendedName>
        <fullName evidence="1">N-acetyltransferase domain-containing protein</fullName>
    </recommendedName>
</protein>
<dbReference type="PROSITE" id="PS51186">
    <property type="entry name" value="GNAT"/>
    <property type="match status" value="1"/>
</dbReference>
<dbReference type="Pfam" id="PF00583">
    <property type="entry name" value="Acetyltransf_1"/>
    <property type="match status" value="1"/>
</dbReference>
<proteinExistence type="predicted"/>
<evidence type="ECO:0000313" key="2">
    <source>
        <dbReference type="EMBL" id="KAK4221677.1"/>
    </source>
</evidence>
<dbReference type="AlphaFoldDB" id="A0AAN7BFJ9"/>
<organism evidence="2 3">
    <name type="scientific">Podospora fimiseda</name>
    <dbReference type="NCBI Taxonomy" id="252190"/>
    <lineage>
        <taxon>Eukaryota</taxon>
        <taxon>Fungi</taxon>
        <taxon>Dikarya</taxon>
        <taxon>Ascomycota</taxon>
        <taxon>Pezizomycotina</taxon>
        <taxon>Sordariomycetes</taxon>
        <taxon>Sordariomycetidae</taxon>
        <taxon>Sordariales</taxon>
        <taxon>Podosporaceae</taxon>
        <taxon>Podospora</taxon>
    </lineage>
</organism>
<dbReference type="SUPFAM" id="SSF55729">
    <property type="entry name" value="Acyl-CoA N-acyltransferases (Nat)"/>
    <property type="match status" value="1"/>
</dbReference>
<accession>A0AAN7BFJ9</accession>
<name>A0AAN7BFJ9_9PEZI</name>
<dbReference type="Proteomes" id="UP001301958">
    <property type="component" value="Unassembled WGS sequence"/>
</dbReference>
<keyword evidence="3" id="KW-1185">Reference proteome</keyword>
<dbReference type="GO" id="GO:0016747">
    <property type="term" value="F:acyltransferase activity, transferring groups other than amino-acyl groups"/>
    <property type="evidence" value="ECO:0007669"/>
    <property type="project" value="InterPro"/>
</dbReference>
<sequence length="215" mass="24910">MATTSPERTAKVILEPIDLHDAAQFQELLQQRILCGWHDKPQFIESWRNEVDAGTRAIFWVIPQKLTHFDDHERWGGHIAMLNQTSPPDDELARPDKSILNISSLFIKPTYRGGGIGRAAVEELEAWARTEPYGSPSCRFITIHTLNRRYIEDDGEEWRGIWKKMGEEPPKKGTGNEDWYLRMGYMKWKEEPKYLEKLNDGSEVLLLASFLRKGL</sequence>
<reference evidence="2" key="2">
    <citation type="submission" date="2023-05" db="EMBL/GenBank/DDBJ databases">
        <authorList>
            <consortium name="Lawrence Berkeley National Laboratory"/>
            <person name="Steindorff A."/>
            <person name="Hensen N."/>
            <person name="Bonometti L."/>
            <person name="Westerberg I."/>
            <person name="Brannstrom I.O."/>
            <person name="Guillou S."/>
            <person name="Cros-Aarteil S."/>
            <person name="Calhoun S."/>
            <person name="Haridas S."/>
            <person name="Kuo A."/>
            <person name="Mondo S."/>
            <person name="Pangilinan J."/>
            <person name="Riley R."/>
            <person name="Labutti K."/>
            <person name="Andreopoulos B."/>
            <person name="Lipzen A."/>
            <person name="Chen C."/>
            <person name="Yanf M."/>
            <person name="Daum C."/>
            <person name="Ng V."/>
            <person name="Clum A."/>
            <person name="Ohm R."/>
            <person name="Martin F."/>
            <person name="Silar P."/>
            <person name="Natvig D."/>
            <person name="Lalanne C."/>
            <person name="Gautier V."/>
            <person name="Ament-Velasquez S.L."/>
            <person name="Kruys A."/>
            <person name="Hutchinson M.I."/>
            <person name="Powell A.J."/>
            <person name="Barry K."/>
            <person name="Miller A.N."/>
            <person name="Grigoriev I.V."/>
            <person name="Debuchy R."/>
            <person name="Gladieux P."/>
            <person name="Thoren M.H."/>
            <person name="Johannesson H."/>
        </authorList>
    </citation>
    <scope>NUCLEOTIDE SEQUENCE</scope>
    <source>
        <strain evidence="2">CBS 990.96</strain>
    </source>
</reference>
<gene>
    <name evidence="2" type="ORF">QBC38DRAFT_491623</name>
</gene>
<comment type="caution">
    <text evidence="2">The sequence shown here is derived from an EMBL/GenBank/DDBJ whole genome shotgun (WGS) entry which is preliminary data.</text>
</comment>
<dbReference type="InterPro" id="IPR016181">
    <property type="entry name" value="Acyl_CoA_acyltransferase"/>
</dbReference>
<evidence type="ECO:0000259" key="1">
    <source>
        <dbReference type="PROSITE" id="PS51186"/>
    </source>
</evidence>
<dbReference type="EMBL" id="MU865525">
    <property type="protein sequence ID" value="KAK4221677.1"/>
    <property type="molecule type" value="Genomic_DNA"/>
</dbReference>
<dbReference type="Gene3D" id="3.40.630.30">
    <property type="match status" value="1"/>
</dbReference>
<dbReference type="CDD" id="cd04301">
    <property type="entry name" value="NAT_SF"/>
    <property type="match status" value="1"/>
</dbReference>
<feature type="domain" description="N-acetyltransferase" evidence="1">
    <location>
        <begin position="12"/>
        <end position="191"/>
    </location>
</feature>
<evidence type="ECO:0000313" key="3">
    <source>
        <dbReference type="Proteomes" id="UP001301958"/>
    </source>
</evidence>
<reference evidence="2" key="1">
    <citation type="journal article" date="2023" name="Mol. Phylogenet. Evol.">
        <title>Genome-scale phylogeny and comparative genomics of the fungal order Sordariales.</title>
        <authorList>
            <person name="Hensen N."/>
            <person name="Bonometti L."/>
            <person name="Westerberg I."/>
            <person name="Brannstrom I.O."/>
            <person name="Guillou S."/>
            <person name="Cros-Aarteil S."/>
            <person name="Calhoun S."/>
            <person name="Haridas S."/>
            <person name="Kuo A."/>
            <person name="Mondo S."/>
            <person name="Pangilinan J."/>
            <person name="Riley R."/>
            <person name="LaButti K."/>
            <person name="Andreopoulos B."/>
            <person name="Lipzen A."/>
            <person name="Chen C."/>
            <person name="Yan M."/>
            <person name="Daum C."/>
            <person name="Ng V."/>
            <person name="Clum A."/>
            <person name="Steindorff A."/>
            <person name="Ohm R.A."/>
            <person name="Martin F."/>
            <person name="Silar P."/>
            <person name="Natvig D.O."/>
            <person name="Lalanne C."/>
            <person name="Gautier V."/>
            <person name="Ament-Velasquez S.L."/>
            <person name="Kruys A."/>
            <person name="Hutchinson M.I."/>
            <person name="Powell A.J."/>
            <person name="Barry K."/>
            <person name="Miller A.N."/>
            <person name="Grigoriev I.V."/>
            <person name="Debuchy R."/>
            <person name="Gladieux P."/>
            <person name="Hiltunen Thoren M."/>
            <person name="Johannesson H."/>
        </authorList>
    </citation>
    <scope>NUCLEOTIDE SEQUENCE</scope>
    <source>
        <strain evidence="2">CBS 990.96</strain>
    </source>
</reference>
<dbReference type="InterPro" id="IPR000182">
    <property type="entry name" value="GNAT_dom"/>
</dbReference>